<keyword evidence="4" id="KW-1185">Reference proteome</keyword>
<dbReference type="InterPro" id="IPR045851">
    <property type="entry name" value="AMP-bd_C_sf"/>
</dbReference>
<dbReference type="InterPro" id="IPR025110">
    <property type="entry name" value="AMP-bd_C"/>
</dbReference>
<dbReference type="InterPro" id="IPR042099">
    <property type="entry name" value="ANL_N_sf"/>
</dbReference>
<evidence type="ECO:0000259" key="1">
    <source>
        <dbReference type="Pfam" id="PF00501"/>
    </source>
</evidence>
<dbReference type="PANTHER" id="PTHR43767:SF1">
    <property type="entry name" value="NONRIBOSOMAL PEPTIDE SYNTHASE PES1 (EUROFUNG)-RELATED"/>
    <property type="match status" value="1"/>
</dbReference>
<proteinExistence type="predicted"/>
<organism evidence="3 4">
    <name type="scientific">Phreatobacter cathodiphilus</name>
    <dbReference type="NCBI Taxonomy" id="1868589"/>
    <lineage>
        <taxon>Bacteria</taxon>
        <taxon>Pseudomonadati</taxon>
        <taxon>Pseudomonadota</taxon>
        <taxon>Alphaproteobacteria</taxon>
        <taxon>Hyphomicrobiales</taxon>
        <taxon>Phreatobacteraceae</taxon>
        <taxon>Phreatobacter</taxon>
    </lineage>
</organism>
<dbReference type="Proteomes" id="UP000237889">
    <property type="component" value="Chromosome"/>
</dbReference>
<evidence type="ECO:0000313" key="4">
    <source>
        <dbReference type="Proteomes" id="UP000237889"/>
    </source>
</evidence>
<dbReference type="EMBL" id="CP027668">
    <property type="protein sequence ID" value="AVO46141.1"/>
    <property type="molecule type" value="Genomic_DNA"/>
</dbReference>
<dbReference type="InterPro" id="IPR020845">
    <property type="entry name" value="AMP-binding_CS"/>
</dbReference>
<dbReference type="Pfam" id="PF00501">
    <property type="entry name" value="AMP-binding"/>
    <property type="match status" value="1"/>
</dbReference>
<sequence>MTVGGVPDRDSCVLSNLIDRHAAATPDKAFVVLPDGGAVSYARLRAEVRAMARALQDLGVQQGEHVLVWMPNGLDVLRVWFAINYAGAVYVPINTAYRGGILEHVVRNSGARLMIAHGGLAGRLADIDRSALERVVVLGGERPDVPGLDVLGAEALASDGEVKPLSRPVEAWDTQSIIYTSGTTGPSKGVLSSYAHLHAMGTSLAAERDGTPFVGADDRFMVNLPMFHVGGTAPTYAMLACGGSISLLDAFETSTFWQTVEATGTTAVILLGVMASFLMKEPVRPGERDTPLANVIIIPLGAEGVAFRERFGMTTRTLFNMSEVSCPLIAEPNPTVVATCGKPRKGVQLRLVDAHDVEVAPGEIGELVIRTDAPWALNHGYNANPEATAAAWRNGWFHTGDAFRTDADGNYFFVDRFKDAIRRRGENVSSFEVELEVAAHPAVREAAAVAVPSEFGEDDILVAVSLAEGQSLDPADLIAFLKPRMAHFMVPRYVRIVDDLPKTPTRKVEKYLVRQSGLTPDTWDREAAGISIRREKLAG</sequence>
<dbReference type="KEGG" id="phr:C6569_14290"/>
<evidence type="ECO:0000313" key="3">
    <source>
        <dbReference type="EMBL" id="AVO46141.1"/>
    </source>
</evidence>
<dbReference type="PROSITE" id="PS00455">
    <property type="entry name" value="AMP_BINDING"/>
    <property type="match status" value="1"/>
</dbReference>
<dbReference type="GO" id="GO:0016878">
    <property type="term" value="F:acid-thiol ligase activity"/>
    <property type="evidence" value="ECO:0007669"/>
    <property type="project" value="UniProtKB-ARBA"/>
</dbReference>
<name>A0A2S0NDX5_9HYPH</name>
<dbReference type="SUPFAM" id="SSF56801">
    <property type="entry name" value="Acetyl-CoA synthetase-like"/>
    <property type="match status" value="1"/>
</dbReference>
<reference evidence="3 4" key="1">
    <citation type="submission" date="2018-03" db="EMBL/GenBank/DDBJ databases">
        <title>Genome sequencing of Phreatobacter sp.</title>
        <authorList>
            <person name="Kim S.-J."/>
            <person name="Heo J."/>
            <person name="Kwon S.-W."/>
        </authorList>
    </citation>
    <scope>NUCLEOTIDE SEQUENCE [LARGE SCALE GENOMIC DNA]</scope>
    <source>
        <strain evidence="3 4">S-12</strain>
    </source>
</reference>
<dbReference type="Gene3D" id="3.30.300.30">
    <property type="match status" value="1"/>
</dbReference>
<dbReference type="InterPro" id="IPR050237">
    <property type="entry name" value="ATP-dep_AMP-bd_enzyme"/>
</dbReference>
<accession>A0A2S0NDX5</accession>
<feature type="domain" description="AMP-dependent synthetase/ligase" evidence="1">
    <location>
        <begin position="19"/>
        <end position="372"/>
    </location>
</feature>
<dbReference type="PANTHER" id="PTHR43767">
    <property type="entry name" value="LONG-CHAIN-FATTY-ACID--COA LIGASE"/>
    <property type="match status" value="1"/>
</dbReference>
<keyword evidence="3" id="KW-0436">Ligase</keyword>
<feature type="domain" description="AMP-binding enzyme C-terminal" evidence="2">
    <location>
        <begin position="432"/>
        <end position="507"/>
    </location>
</feature>
<dbReference type="OrthoDB" id="7315605at2"/>
<dbReference type="Pfam" id="PF13193">
    <property type="entry name" value="AMP-binding_C"/>
    <property type="match status" value="1"/>
</dbReference>
<dbReference type="RefSeq" id="WP_106749482.1">
    <property type="nucleotide sequence ID" value="NZ_CP027668.1"/>
</dbReference>
<evidence type="ECO:0000259" key="2">
    <source>
        <dbReference type="Pfam" id="PF13193"/>
    </source>
</evidence>
<dbReference type="Gene3D" id="3.40.50.12780">
    <property type="entry name" value="N-terminal domain of ligase-like"/>
    <property type="match status" value="1"/>
</dbReference>
<gene>
    <name evidence="3" type="ORF">C6569_14290</name>
</gene>
<protein>
    <submittedName>
        <fullName evidence="3">ATP-dependent acyl-CoA ligase</fullName>
    </submittedName>
</protein>
<dbReference type="AlphaFoldDB" id="A0A2S0NDX5"/>
<dbReference type="InterPro" id="IPR000873">
    <property type="entry name" value="AMP-dep_synth/lig_dom"/>
</dbReference>